<dbReference type="NCBIfam" id="NF007976">
    <property type="entry name" value="PRK10700.1"/>
    <property type="match status" value="1"/>
</dbReference>
<evidence type="ECO:0000313" key="11">
    <source>
        <dbReference type="Proteomes" id="UP001163726"/>
    </source>
</evidence>
<dbReference type="Gene3D" id="3.10.290.10">
    <property type="entry name" value="RNA-binding S4 domain"/>
    <property type="match status" value="1"/>
</dbReference>
<dbReference type="PROSITE" id="PS50889">
    <property type="entry name" value="S4"/>
    <property type="match status" value="1"/>
</dbReference>
<dbReference type="EMBL" id="CP109965">
    <property type="protein sequence ID" value="WAJ69032.1"/>
    <property type="molecule type" value="Genomic_DNA"/>
</dbReference>
<dbReference type="PANTHER" id="PTHR47683:SF3">
    <property type="entry name" value="RIBOSOMAL LARGE SUBUNIT PSEUDOURIDINE SYNTHASE B"/>
    <property type="match status" value="1"/>
</dbReference>
<evidence type="ECO:0000256" key="4">
    <source>
        <dbReference type="ARBA" id="ARBA00036944"/>
    </source>
</evidence>
<dbReference type="SUPFAM" id="SSF55120">
    <property type="entry name" value="Pseudouridine synthase"/>
    <property type="match status" value="1"/>
</dbReference>
<feature type="domain" description="RNA-binding S4" evidence="9">
    <location>
        <begin position="3"/>
        <end position="60"/>
    </location>
</feature>
<reference evidence="10" key="1">
    <citation type="submission" date="2022-10" db="EMBL/GenBank/DDBJ databases">
        <title>Catenovulum adriacola sp. nov. isolated in the Harbour of Susak.</title>
        <authorList>
            <person name="Schoch T."/>
            <person name="Reich S.J."/>
            <person name="Stoeferle S."/>
            <person name="Flaiz M."/>
            <person name="Kazda M."/>
            <person name="Riedel C.U."/>
            <person name="Duerre P."/>
        </authorList>
    </citation>
    <scope>NUCLEOTIDE SEQUENCE</scope>
    <source>
        <strain evidence="10">TS8</strain>
    </source>
</reference>
<dbReference type="InterPro" id="IPR050343">
    <property type="entry name" value="RsuA_PseudoU_synthase"/>
</dbReference>
<accession>A0ABY7AIG9</accession>
<proteinExistence type="inferred from homology"/>
<dbReference type="CDD" id="cd02556">
    <property type="entry name" value="PseudoU_synth_RluB"/>
    <property type="match status" value="1"/>
</dbReference>
<dbReference type="Proteomes" id="UP001163726">
    <property type="component" value="Chromosome"/>
</dbReference>
<organism evidence="10 11">
    <name type="scientific">Catenovulum adriaticum</name>
    <dbReference type="NCBI Taxonomy" id="2984846"/>
    <lineage>
        <taxon>Bacteria</taxon>
        <taxon>Pseudomonadati</taxon>
        <taxon>Pseudomonadota</taxon>
        <taxon>Gammaproteobacteria</taxon>
        <taxon>Alteromonadales</taxon>
        <taxon>Alteromonadaceae</taxon>
        <taxon>Catenovulum</taxon>
    </lineage>
</organism>
<dbReference type="RefSeq" id="WP_268073160.1">
    <property type="nucleotide sequence ID" value="NZ_CP109965.1"/>
</dbReference>
<evidence type="ECO:0000313" key="10">
    <source>
        <dbReference type="EMBL" id="WAJ69032.1"/>
    </source>
</evidence>
<evidence type="ECO:0000256" key="3">
    <source>
        <dbReference type="ARBA" id="ARBA00023235"/>
    </source>
</evidence>
<dbReference type="CDD" id="cd00165">
    <property type="entry name" value="S4"/>
    <property type="match status" value="1"/>
</dbReference>
<comment type="catalytic activity">
    <reaction evidence="4">
        <text>uridine(2605) in 23S rRNA = pseudouridine(2605) in 23S rRNA</text>
        <dbReference type="Rhea" id="RHEA:42520"/>
        <dbReference type="Rhea" id="RHEA-COMP:10095"/>
        <dbReference type="Rhea" id="RHEA-COMP:10096"/>
        <dbReference type="ChEBI" id="CHEBI:65314"/>
        <dbReference type="ChEBI" id="CHEBI:65315"/>
        <dbReference type="EC" id="5.4.99.22"/>
    </reaction>
</comment>
<evidence type="ECO:0000256" key="8">
    <source>
        <dbReference type="SAM" id="MobiDB-lite"/>
    </source>
</evidence>
<evidence type="ECO:0000256" key="7">
    <source>
        <dbReference type="RuleBase" id="RU003887"/>
    </source>
</evidence>
<comment type="similarity">
    <text evidence="1 7">Belongs to the pseudouridine synthase RsuA family.</text>
</comment>
<feature type="region of interest" description="Disordered" evidence="8">
    <location>
        <begin position="273"/>
        <end position="292"/>
    </location>
</feature>
<keyword evidence="11" id="KW-1185">Reference proteome</keyword>
<dbReference type="InterPro" id="IPR036986">
    <property type="entry name" value="S4_RNA-bd_sf"/>
</dbReference>
<dbReference type="Pfam" id="PF00849">
    <property type="entry name" value="PseudoU_synth_2"/>
    <property type="match status" value="1"/>
</dbReference>
<keyword evidence="2 6" id="KW-0694">RNA-binding</keyword>
<dbReference type="SMART" id="SM00363">
    <property type="entry name" value="S4"/>
    <property type="match status" value="1"/>
</dbReference>
<dbReference type="InterPro" id="IPR018496">
    <property type="entry name" value="PsdUridine_synth_RsuA/RluB_CS"/>
</dbReference>
<dbReference type="Pfam" id="PF01479">
    <property type="entry name" value="S4"/>
    <property type="match status" value="1"/>
</dbReference>
<evidence type="ECO:0000256" key="2">
    <source>
        <dbReference type="ARBA" id="ARBA00022884"/>
    </source>
</evidence>
<feature type="compositionally biased region" description="Basic residues" evidence="8">
    <location>
        <begin position="279"/>
        <end position="292"/>
    </location>
</feature>
<keyword evidence="3 7" id="KW-0413">Isomerase</keyword>
<dbReference type="GO" id="GO:0160139">
    <property type="term" value="F:23S rRNA pseudouridine(2605) synthase activity"/>
    <property type="evidence" value="ECO:0007669"/>
    <property type="project" value="UniProtKB-EC"/>
</dbReference>
<evidence type="ECO:0000259" key="9">
    <source>
        <dbReference type="SMART" id="SM00363"/>
    </source>
</evidence>
<dbReference type="SUPFAM" id="SSF55174">
    <property type="entry name" value="Alpha-L RNA-binding motif"/>
    <property type="match status" value="1"/>
</dbReference>
<dbReference type="Gene3D" id="3.30.2350.10">
    <property type="entry name" value="Pseudouridine synthase"/>
    <property type="match status" value="1"/>
</dbReference>
<dbReference type="InterPro" id="IPR020103">
    <property type="entry name" value="PsdUridine_synth_cat_dom_sf"/>
</dbReference>
<dbReference type="InterPro" id="IPR000748">
    <property type="entry name" value="PsdUridine_synth_RsuA/RluB/E/F"/>
</dbReference>
<dbReference type="InterPro" id="IPR006145">
    <property type="entry name" value="PsdUridine_synth_RsuA/RluA"/>
</dbReference>
<protein>
    <recommendedName>
        <fullName evidence="7">Pseudouridine synthase</fullName>
        <ecNumber evidence="7">5.4.99.-</ecNumber>
    </recommendedName>
</protein>
<dbReference type="NCBIfam" id="TIGR00093">
    <property type="entry name" value="pseudouridine synthase"/>
    <property type="match status" value="1"/>
</dbReference>
<dbReference type="EC" id="5.4.99.-" evidence="7"/>
<sequence length="292" mass="33652">MSEKIQKVLARAGKGSRREMERAIEEGRVSVNEKVVKIGERIEENDVLKLNGHVVKFKAHADIPCRVLIYNKPLSEVSTRNDPEKRKTVFDRLPPLKDGRWVSVGRLDINTTGLMLFTTDGELANKLMHPSNEIEREYAVRVFGELTDAKIQRLRQGVQLEDGPANFTKIKFHGGEGINRWYHVTLSEGRNREVRRMWESQDVQVSRLSRIRYGDIKLPRTLPMGGWAELEVKDINYLRKLVSLAPISMVKEVDANNKIKNIKANRIRKAIRKSELRKTRPAGKSARKRRRV</sequence>
<gene>
    <name evidence="10" type="primary">rluB</name>
    <name evidence="10" type="ORF">OLW01_07455</name>
</gene>
<dbReference type="PROSITE" id="PS01149">
    <property type="entry name" value="PSI_RSU"/>
    <property type="match status" value="1"/>
</dbReference>
<evidence type="ECO:0000256" key="5">
    <source>
        <dbReference type="ARBA" id="ARBA00037383"/>
    </source>
</evidence>
<evidence type="ECO:0000256" key="1">
    <source>
        <dbReference type="ARBA" id="ARBA00008348"/>
    </source>
</evidence>
<comment type="function">
    <text evidence="5">Responsible for synthesis of pseudouridine from uracil-2605 in 23S ribosomal RNA.</text>
</comment>
<evidence type="ECO:0000256" key="6">
    <source>
        <dbReference type="PROSITE-ProRule" id="PRU00182"/>
    </source>
</evidence>
<dbReference type="PANTHER" id="PTHR47683">
    <property type="entry name" value="PSEUDOURIDINE SYNTHASE FAMILY PROTEIN-RELATED"/>
    <property type="match status" value="1"/>
</dbReference>
<name>A0ABY7AIG9_9ALTE</name>
<dbReference type="InterPro" id="IPR002942">
    <property type="entry name" value="S4_RNA-bd"/>
</dbReference>